<evidence type="ECO:0008006" key="3">
    <source>
        <dbReference type="Google" id="ProtNLM"/>
    </source>
</evidence>
<gene>
    <name evidence="1" type="ORF">GNZ13_21810</name>
</gene>
<evidence type="ECO:0000313" key="2">
    <source>
        <dbReference type="Proteomes" id="UP000655523"/>
    </source>
</evidence>
<dbReference type="EMBL" id="WOEZ01000117">
    <property type="protein sequence ID" value="NPT57141.1"/>
    <property type="molecule type" value="Genomic_DNA"/>
</dbReference>
<protein>
    <recommendedName>
        <fullName evidence="3">YCII-related domain-containing protein</fullName>
    </recommendedName>
</protein>
<dbReference type="AlphaFoldDB" id="A0A972NPD2"/>
<dbReference type="RefSeq" id="WP_172167985.1">
    <property type="nucleotide sequence ID" value="NZ_WOEZ01000117.1"/>
</dbReference>
<comment type="caution">
    <text evidence="1">The sequence shown here is derived from an EMBL/GenBank/DDBJ whole genome shotgun (WGS) entry which is preliminary data.</text>
</comment>
<sequence length="98" mass="10818">MAHFLVEIQFKAAADQQDLLEQRVFLERIANDRSLLLAAVLPQTPGKGLAIIRAPSIEAAKAIYGEAPLFKKGIIGWSMTEIVPTYGIPALLEEERDE</sequence>
<reference evidence="1 2" key="1">
    <citation type="submission" date="2019-11" db="EMBL/GenBank/DDBJ databases">
        <title>Metabolism of dissolved organic matter in forest soils.</title>
        <authorList>
            <person name="Cyle K.T."/>
            <person name="Wilhelm R.C."/>
            <person name="Martinez C.E."/>
        </authorList>
    </citation>
    <scope>NUCLEOTIDE SEQUENCE [LARGE SCALE GENOMIC DNA]</scope>
    <source>
        <strain evidence="1 2">5N</strain>
    </source>
</reference>
<accession>A0A972NPD2</accession>
<proteinExistence type="predicted"/>
<evidence type="ECO:0000313" key="1">
    <source>
        <dbReference type="EMBL" id="NPT57141.1"/>
    </source>
</evidence>
<name>A0A972NPD2_9BURK</name>
<dbReference type="Proteomes" id="UP000655523">
    <property type="component" value="Unassembled WGS sequence"/>
</dbReference>
<organism evidence="1 2">
    <name type="scientific">Paraburkholderia elongata</name>
    <dbReference type="NCBI Taxonomy" id="2675747"/>
    <lineage>
        <taxon>Bacteria</taxon>
        <taxon>Pseudomonadati</taxon>
        <taxon>Pseudomonadota</taxon>
        <taxon>Betaproteobacteria</taxon>
        <taxon>Burkholderiales</taxon>
        <taxon>Burkholderiaceae</taxon>
        <taxon>Paraburkholderia</taxon>
    </lineage>
</organism>
<keyword evidence="2" id="KW-1185">Reference proteome</keyword>